<dbReference type="KEGG" id="meiy:MIN45_P1472"/>
<sequence length="270" mass="29010">MSALTLTLKAEPRQRVDMRPLSAARELTPAEIAALKLWLGKRRRRVDELFTLEGDDTARLVLRGDCRKLDYIGRDARDLDITVEGNAGAYAGMGMRSGRLHVKGDADLFAACELRGGLVQIDGNAGNFLGAALPGDKRGMRGGIVLVKGDAGDRCGDQLRRGIILVEGNAGDYCGSRLIAGTIAVMGQVGKNPGYGLRRGTLLLWREPAVIPATYGDCGTHTLGFLPLWFAGLRHLDSRFADPANAFNRVHRYGGDLASVGRGEILVRAA</sequence>
<dbReference type="EMBL" id="AP024718">
    <property type="protein sequence ID" value="BCX89102.1"/>
    <property type="molecule type" value="Genomic_DNA"/>
</dbReference>
<dbReference type="Pfam" id="PF01493">
    <property type="entry name" value="GXGXG"/>
    <property type="match status" value="1"/>
</dbReference>
<feature type="domain" description="Glutamate synthase alpha subunit C-terminal" evidence="1">
    <location>
        <begin position="76"/>
        <end position="206"/>
    </location>
</feature>
<accession>A0AAU9CAW3</accession>
<proteinExistence type="predicted"/>
<dbReference type="RefSeq" id="WP_286291379.1">
    <property type="nucleotide sequence ID" value="NZ_AP024718.1"/>
</dbReference>
<dbReference type="Proteomes" id="UP001321450">
    <property type="component" value="Chromosome"/>
</dbReference>
<dbReference type="InterPro" id="IPR002489">
    <property type="entry name" value="Glu_synth_asu_C"/>
</dbReference>
<keyword evidence="3" id="KW-1185">Reference proteome</keyword>
<dbReference type="EC" id="1.2.7.12" evidence="2"/>
<dbReference type="GO" id="GO:0018493">
    <property type="term" value="F:formylmethanofuran dehydrogenase activity"/>
    <property type="evidence" value="ECO:0007669"/>
    <property type="project" value="UniProtKB-EC"/>
</dbReference>
<organism evidence="2 3">
    <name type="scientific">Methylomarinovum tepidoasis</name>
    <dbReference type="NCBI Taxonomy" id="2840183"/>
    <lineage>
        <taxon>Bacteria</taxon>
        <taxon>Pseudomonadati</taxon>
        <taxon>Pseudomonadota</taxon>
        <taxon>Gammaproteobacteria</taxon>
        <taxon>Methylococcales</taxon>
        <taxon>Methylothermaceae</taxon>
        <taxon>Methylomarinovum</taxon>
    </lineage>
</organism>
<dbReference type="InterPro" id="IPR036485">
    <property type="entry name" value="Glu_synth_asu_C_sf"/>
</dbReference>
<name>A0AAU9CAW3_9GAMM</name>
<reference evidence="3" key="1">
    <citation type="journal article" date="2024" name="Int. J. Syst. Evol. Microbiol.">
        <title>Methylomarinovum tepidoasis sp. nov., a moderately thermophilic methanotroph of the family Methylothermaceae isolated from a deep-sea hydrothermal field.</title>
        <authorList>
            <person name="Hirayama H."/>
            <person name="Takaki Y."/>
            <person name="Abe M."/>
            <person name="Miyazaki M."/>
            <person name="Uematsu K."/>
            <person name="Matsui Y."/>
            <person name="Takai K."/>
        </authorList>
    </citation>
    <scope>NUCLEOTIDE SEQUENCE [LARGE SCALE GENOMIC DNA]</scope>
    <source>
        <strain evidence="3">IN45</strain>
    </source>
</reference>
<evidence type="ECO:0000259" key="1">
    <source>
        <dbReference type="Pfam" id="PF01493"/>
    </source>
</evidence>
<dbReference type="PANTHER" id="PTHR39673:SF5">
    <property type="entry name" value="TUNGSTEN-CONTAINING FORMYLMETHANOFURAN DEHYDROGENASE 2 SUBUNIT C"/>
    <property type="match status" value="1"/>
</dbReference>
<dbReference type="Gene3D" id="2.160.20.60">
    <property type="entry name" value="Glutamate synthase, alpha subunit, C-terminal domain"/>
    <property type="match status" value="1"/>
</dbReference>
<dbReference type="NCBIfam" id="TIGR03122">
    <property type="entry name" value="one_C_dehyd_C"/>
    <property type="match status" value="1"/>
</dbReference>
<dbReference type="SUPFAM" id="SSF69336">
    <property type="entry name" value="Alpha subunit of glutamate synthase, C-terminal domain"/>
    <property type="match status" value="1"/>
</dbReference>
<evidence type="ECO:0000313" key="2">
    <source>
        <dbReference type="EMBL" id="BCX89102.1"/>
    </source>
</evidence>
<dbReference type="GO" id="GO:0046914">
    <property type="term" value="F:transition metal ion binding"/>
    <property type="evidence" value="ECO:0007669"/>
    <property type="project" value="InterPro"/>
</dbReference>
<keyword evidence="2" id="KW-0560">Oxidoreductase</keyword>
<dbReference type="AlphaFoldDB" id="A0AAU9CAW3"/>
<dbReference type="PANTHER" id="PTHR39673">
    <property type="entry name" value="TUNGSTEN FORMYLMETHANOFURAN DEHYDROGENASE, SUBUNIT C (FWDC)"/>
    <property type="match status" value="1"/>
</dbReference>
<gene>
    <name evidence="2" type="ORF">MIN45_P1472</name>
</gene>
<dbReference type="InterPro" id="IPR017550">
    <property type="entry name" value="Formylmethanofuran_DH_suC"/>
</dbReference>
<protein>
    <submittedName>
        <fullName evidence="2">Formylmethanofuran dehydrogenase subunit C</fullName>
        <ecNumber evidence="2">1.2.7.12</ecNumber>
    </submittedName>
</protein>
<evidence type="ECO:0000313" key="3">
    <source>
        <dbReference type="Proteomes" id="UP001321450"/>
    </source>
</evidence>
<dbReference type="GO" id="GO:0015948">
    <property type="term" value="P:methanogenesis"/>
    <property type="evidence" value="ECO:0007669"/>
    <property type="project" value="InterPro"/>
</dbReference>